<evidence type="ECO:0000256" key="1">
    <source>
        <dbReference type="SAM" id="Phobius"/>
    </source>
</evidence>
<reference evidence="2" key="2">
    <citation type="journal article" date="2021" name="PeerJ">
        <title>Extensive microbial diversity within the chicken gut microbiome revealed by metagenomics and culture.</title>
        <authorList>
            <person name="Gilroy R."/>
            <person name="Ravi A."/>
            <person name="Getino M."/>
            <person name="Pursley I."/>
            <person name="Horton D.L."/>
            <person name="Alikhan N.F."/>
            <person name="Baker D."/>
            <person name="Gharbi K."/>
            <person name="Hall N."/>
            <person name="Watson M."/>
            <person name="Adriaenssens E.M."/>
            <person name="Foster-Nyarko E."/>
            <person name="Jarju S."/>
            <person name="Secka A."/>
            <person name="Antonio M."/>
            <person name="Oren A."/>
            <person name="Chaudhuri R.R."/>
            <person name="La Ragione R."/>
            <person name="Hildebrand F."/>
            <person name="Pallen M.J."/>
        </authorList>
    </citation>
    <scope>NUCLEOTIDE SEQUENCE</scope>
    <source>
        <strain evidence="2">ChiBcec7-5410</strain>
    </source>
</reference>
<gene>
    <name evidence="2" type="ORF">IAC43_04470</name>
</gene>
<evidence type="ECO:0000313" key="3">
    <source>
        <dbReference type="Proteomes" id="UP000824160"/>
    </source>
</evidence>
<feature type="transmembrane region" description="Helical" evidence="1">
    <location>
        <begin position="39"/>
        <end position="59"/>
    </location>
</feature>
<evidence type="ECO:0000313" key="2">
    <source>
        <dbReference type="EMBL" id="HIT94415.1"/>
    </source>
</evidence>
<name>A0A9D1H5S9_9FIRM</name>
<protein>
    <recommendedName>
        <fullName evidence="4">CvpA family protein</fullName>
    </recommendedName>
</protein>
<dbReference type="Proteomes" id="UP000824160">
    <property type="component" value="Unassembled WGS sequence"/>
</dbReference>
<feature type="transmembrane region" description="Helical" evidence="1">
    <location>
        <begin position="7"/>
        <end position="27"/>
    </location>
</feature>
<sequence length="536" mass="59120">MTKSKIFRAVMPVVLTLLLGGGLYYYAPPAINIHDPSAWWTLIFLLIVYGVLRLIFGFRTLTIDGRPNRRGYLGFAAAGVLVVVFLVINFFSGPLFNASRYAKAGEERISTGDFASEIQIVENGQITDIAIMDTTTAAAMGKRQIGSLGTLATQYELGQFMTTTVNGQAKKVATLGYGSFWKWLNRRGEGIPGYVSVDPVTGSSEYVEFPEPIHYSDTAYFNENIYRHLQFSAPTSYFDNVHFEVDNDGNPYWIATTYEFRVGLVGCPVPNGVLVCDAVTGKTTRYAAEDAPDWVSIVFPADDMIRLVNYAGLYGNGFWNSRLAKTGVYTCTDDYGFKVVGENLNAFTGITSAASDKSNIAFILCDEHTGQVRRYDIYGAEEYSAKTAAEGLVMNFGYRASFPSLVNVGGEPVYIMALVDDGALIKKYAMVDLQDYTKVVAGDTVEDTWKQFVERYGAGGQSVSQQAETVSVRLTAPVETAVIEGNSYAYLQTVDSIYRVPVDGNEETLFLENGDWVELVVYAELRDGFFEAELSR</sequence>
<dbReference type="AlphaFoldDB" id="A0A9D1H5S9"/>
<keyword evidence="1" id="KW-0472">Membrane</keyword>
<accession>A0A9D1H5S9</accession>
<comment type="caution">
    <text evidence="2">The sequence shown here is derived from an EMBL/GenBank/DDBJ whole genome shotgun (WGS) entry which is preliminary data.</text>
</comment>
<keyword evidence="1" id="KW-0812">Transmembrane</keyword>
<feature type="transmembrane region" description="Helical" evidence="1">
    <location>
        <begin position="71"/>
        <end position="91"/>
    </location>
</feature>
<keyword evidence="1" id="KW-1133">Transmembrane helix</keyword>
<organism evidence="2 3">
    <name type="scientific">Candidatus Faecivivens stercoripullorum</name>
    <dbReference type="NCBI Taxonomy" id="2840805"/>
    <lineage>
        <taxon>Bacteria</taxon>
        <taxon>Bacillati</taxon>
        <taxon>Bacillota</taxon>
        <taxon>Clostridia</taxon>
        <taxon>Eubacteriales</taxon>
        <taxon>Oscillospiraceae</taxon>
        <taxon>Oscillospiraceae incertae sedis</taxon>
        <taxon>Candidatus Faecivivens</taxon>
    </lineage>
</organism>
<evidence type="ECO:0008006" key="4">
    <source>
        <dbReference type="Google" id="ProtNLM"/>
    </source>
</evidence>
<reference evidence="2" key="1">
    <citation type="submission" date="2020-10" db="EMBL/GenBank/DDBJ databases">
        <authorList>
            <person name="Gilroy R."/>
        </authorList>
    </citation>
    <scope>NUCLEOTIDE SEQUENCE</scope>
    <source>
        <strain evidence="2">ChiBcec7-5410</strain>
    </source>
</reference>
<dbReference type="EMBL" id="DVLW01000118">
    <property type="protein sequence ID" value="HIT94415.1"/>
    <property type="molecule type" value="Genomic_DNA"/>
</dbReference>
<proteinExistence type="predicted"/>